<dbReference type="Proteomes" id="UP001156614">
    <property type="component" value="Unassembled WGS sequence"/>
</dbReference>
<dbReference type="RefSeq" id="WP_099212577.1">
    <property type="nucleotide sequence ID" value="NZ_BEWM01000003.1"/>
</dbReference>
<reference evidence="3" key="1">
    <citation type="journal article" date="2019" name="Int. J. Syst. Evol. Microbiol.">
        <title>The Global Catalogue of Microorganisms (GCM) 10K type strain sequencing project: providing services to taxonomists for standard genome sequencing and annotation.</title>
        <authorList>
            <consortium name="The Broad Institute Genomics Platform"/>
            <consortium name="The Broad Institute Genome Sequencing Center for Infectious Disease"/>
            <person name="Wu L."/>
            <person name="Ma J."/>
        </authorList>
    </citation>
    <scope>NUCLEOTIDE SEQUENCE [LARGE SCALE GENOMIC DNA]</scope>
    <source>
        <strain evidence="3">NBRC 3267</strain>
    </source>
</reference>
<keyword evidence="3" id="KW-1185">Reference proteome</keyword>
<feature type="domain" description="DNA circulation N-terminal" evidence="1">
    <location>
        <begin position="12"/>
        <end position="97"/>
    </location>
</feature>
<gene>
    <name evidence="2" type="ORF">GCM10007867_03910</name>
</gene>
<protein>
    <recommendedName>
        <fullName evidence="1">DNA circulation N-terminal domain-containing protein</fullName>
    </recommendedName>
</protein>
<evidence type="ECO:0000313" key="2">
    <source>
        <dbReference type="EMBL" id="GLQ61546.1"/>
    </source>
</evidence>
<accession>A0AAV5NAK2</accession>
<proteinExistence type="predicted"/>
<evidence type="ECO:0000259" key="1">
    <source>
        <dbReference type="Pfam" id="PF07157"/>
    </source>
</evidence>
<organism evidence="2 3">
    <name type="scientific">Gluconobacter cerinus</name>
    <dbReference type="NCBI Taxonomy" id="38307"/>
    <lineage>
        <taxon>Bacteria</taxon>
        <taxon>Pseudomonadati</taxon>
        <taxon>Pseudomonadota</taxon>
        <taxon>Alphaproteobacteria</taxon>
        <taxon>Acetobacterales</taxon>
        <taxon>Acetobacteraceae</taxon>
        <taxon>Gluconobacter</taxon>
    </lineage>
</organism>
<dbReference type="Pfam" id="PF07157">
    <property type="entry name" value="DNA_circ_N"/>
    <property type="match status" value="1"/>
</dbReference>
<dbReference type="EMBL" id="BSNU01000001">
    <property type="protein sequence ID" value="GLQ61546.1"/>
    <property type="molecule type" value="Genomic_DNA"/>
</dbReference>
<name>A0AAV5NAK2_9PROT</name>
<dbReference type="AlphaFoldDB" id="A0AAV5NAK2"/>
<evidence type="ECO:0000313" key="3">
    <source>
        <dbReference type="Proteomes" id="UP001156614"/>
    </source>
</evidence>
<sequence>MSGTLARTASEYLQCSFRGVPFAVVANGGSNGRKQAEHDYPGRDGISVEDMGQRARRYRIVGVLVGAFCYTQRDLLIIAAEQAGPGLLMHPSVGLIKAAVTRYEWQERAGYRNVIDLEFEFVEQKDLLSSLIVTALHAAVAVASLALQSASSSSYSKRVSTSWAVGGSVGAAARAVASDWAGTITSVCRSPQVIAGGASVLSGNYGRYIGTGGIETDGTATITSVLAAVTAGRDALEADVSAMAGVDDQDALASAVNALTETLRSSIADPAIQIAVLWPLASYSASVIASTAPIGAALATAQTETAALCRRAGLASIGNACSEWEPASSDQAQDMISAITSLFEAEETVSGDEGDDSAWQALRELRVQICEDLQQRAARLPDIVTIVRNASLPALVLGQQLYADAGRSDELITRADPVHPAFMPLQFEALSA</sequence>
<dbReference type="InterPro" id="IPR009826">
    <property type="entry name" value="DNA_circ_N"/>
</dbReference>
<comment type="caution">
    <text evidence="2">The sequence shown here is derived from an EMBL/GenBank/DDBJ whole genome shotgun (WGS) entry which is preliminary data.</text>
</comment>